<sequence length="258" mass="29821">MFFRKETRVKFRFKLHYKKQVWPNHKGYLYINQKFDRTVESGVYKFSKFSDNVVDIYPIPMVNQWISIVNQEVLTQDNISLRVSYEIEFKVTDYGAFRPYANLSTGNAYNTNIFTNINLQIRNIAQTLVRNTLASAQSELLNEQRGELLGNLKHNIQQQLVNQGVEITQVLLNNIMFPKKIQELFAQQLEANIRAKADLDKARTQVATARALKNAADLMSDNENIKFLKMMETITQIAASGKHTFMIGGELYQPSDKK</sequence>
<keyword evidence="5" id="KW-1185">Reference proteome</keyword>
<dbReference type="eggNOG" id="COG0330">
    <property type="taxonomic scope" value="Bacteria"/>
</dbReference>
<dbReference type="SMART" id="SM00244">
    <property type="entry name" value="PHB"/>
    <property type="match status" value="1"/>
</dbReference>
<dbReference type="GO" id="GO:0005886">
    <property type="term" value="C:plasma membrane"/>
    <property type="evidence" value="ECO:0007669"/>
    <property type="project" value="InterPro"/>
</dbReference>
<protein>
    <submittedName>
        <fullName evidence="4">Spfh domain / band 7 family, putative</fullName>
    </submittedName>
</protein>
<dbReference type="InterPro" id="IPR043202">
    <property type="entry name" value="Band-7_stomatin-like"/>
</dbReference>
<dbReference type="AlphaFoldDB" id="A1ZPI1"/>
<evidence type="ECO:0000313" key="4">
    <source>
        <dbReference type="EMBL" id="EAY27720.1"/>
    </source>
</evidence>
<reference evidence="4 5" key="1">
    <citation type="submission" date="2007-01" db="EMBL/GenBank/DDBJ databases">
        <authorList>
            <person name="Haygood M."/>
            <person name="Podell S."/>
            <person name="Anderson C."/>
            <person name="Hopkinson B."/>
            <person name="Roe K."/>
            <person name="Barbeau K."/>
            <person name="Gaasterland T."/>
            <person name="Ferriera S."/>
            <person name="Johnson J."/>
            <person name="Kravitz S."/>
            <person name="Beeson K."/>
            <person name="Sutton G."/>
            <person name="Rogers Y.-H."/>
            <person name="Friedman R."/>
            <person name="Frazier M."/>
            <person name="Venter J.C."/>
        </authorList>
    </citation>
    <scope>NUCLEOTIDE SEQUENCE [LARGE SCALE GENOMIC DNA]</scope>
    <source>
        <strain evidence="4 5">ATCC 23134</strain>
    </source>
</reference>
<name>A1ZPI1_MICM2</name>
<dbReference type="SUPFAM" id="SSF117892">
    <property type="entry name" value="Band 7/SPFH domain"/>
    <property type="match status" value="1"/>
</dbReference>
<dbReference type="CDD" id="cd13438">
    <property type="entry name" value="SPFH_eoslipins_u2"/>
    <property type="match status" value="1"/>
</dbReference>
<accession>A1ZPI1</accession>
<dbReference type="InterPro" id="IPR036013">
    <property type="entry name" value="Band_7/SPFH_dom_sf"/>
</dbReference>
<gene>
    <name evidence="4" type="ORF">M23134_03789</name>
</gene>
<dbReference type="Proteomes" id="UP000004095">
    <property type="component" value="Unassembled WGS sequence"/>
</dbReference>
<evidence type="ECO:0000313" key="5">
    <source>
        <dbReference type="Proteomes" id="UP000004095"/>
    </source>
</evidence>
<dbReference type="InterPro" id="IPR001107">
    <property type="entry name" value="Band_7"/>
</dbReference>
<dbReference type="PANTHER" id="PTHR10264:SF19">
    <property type="entry name" value="AT06885P-RELATED"/>
    <property type="match status" value="1"/>
</dbReference>
<evidence type="ECO:0000256" key="1">
    <source>
        <dbReference type="ARBA" id="ARBA00004167"/>
    </source>
</evidence>
<dbReference type="Gene3D" id="3.30.479.30">
    <property type="entry name" value="Band 7 domain"/>
    <property type="match status" value="1"/>
</dbReference>
<proteinExistence type="inferred from homology"/>
<feature type="domain" description="Band 7" evidence="3">
    <location>
        <begin position="19"/>
        <end position="189"/>
    </location>
</feature>
<evidence type="ECO:0000259" key="3">
    <source>
        <dbReference type="SMART" id="SM00244"/>
    </source>
</evidence>
<dbReference type="Pfam" id="PF01145">
    <property type="entry name" value="Band_7"/>
    <property type="match status" value="1"/>
</dbReference>
<organism evidence="4 5">
    <name type="scientific">Microscilla marina ATCC 23134</name>
    <dbReference type="NCBI Taxonomy" id="313606"/>
    <lineage>
        <taxon>Bacteria</taxon>
        <taxon>Pseudomonadati</taxon>
        <taxon>Bacteroidota</taxon>
        <taxon>Cytophagia</taxon>
        <taxon>Cytophagales</taxon>
        <taxon>Microscillaceae</taxon>
        <taxon>Microscilla</taxon>
    </lineage>
</organism>
<evidence type="ECO:0000256" key="2">
    <source>
        <dbReference type="ARBA" id="ARBA00008164"/>
    </source>
</evidence>
<comment type="subcellular location">
    <subcellularLocation>
        <location evidence="1">Membrane</location>
        <topology evidence="1">Single-pass membrane protein</topology>
    </subcellularLocation>
</comment>
<comment type="caution">
    <text evidence="4">The sequence shown here is derived from an EMBL/GenBank/DDBJ whole genome shotgun (WGS) entry which is preliminary data.</text>
</comment>
<dbReference type="EMBL" id="AAWS01000021">
    <property type="protein sequence ID" value="EAY27720.1"/>
    <property type="molecule type" value="Genomic_DNA"/>
</dbReference>
<dbReference type="PANTHER" id="PTHR10264">
    <property type="entry name" value="BAND 7 PROTEIN-RELATED"/>
    <property type="match status" value="1"/>
</dbReference>
<comment type="similarity">
    <text evidence="2">Belongs to the band 7/mec-2 family.</text>
</comment>